<dbReference type="RefSeq" id="WP_147053313.1">
    <property type="nucleotide sequence ID" value="NZ_CP042437.1"/>
</dbReference>
<gene>
    <name evidence="1" type="ORF">FSB76_09330</name>
</gene>
<dbReference type="Proteomes" id="UP000321362">
    <property type="component" value="Chromosome"/>
</dbReference>
<dbReference type="OrthoDB" id="791919at2"/>
<dbReference type="EMBL" id="CP042437">
    <property type="protein sequence ID" value="QEC76132.1"/>
    <property type="molecule type" value="Genomic_DNA"/>
</dbReference>
<evidence type="ECO:0000313" key="2">
    <source>
        <dbReference type="Proteomes" id="UP000321362"/>
    </source>
</evidence>
<dbReference type="KEGG" id="mgk:FSB76_09330"/>
<proteinExistence type="predicted"/>
<evidence type="ECO:0000313" key="1">
    <source>
        <dbReference type="EMBL" id="QEC76132.1"/>
    </source>
</evidence>
<accession>A0A5B8VZS5</accession>
<reference evidence="1 2" key="1">
    <citation type="journal article" date="2013" name="J. Microbiol.">
        <title>Mucilaginibacter ginsenosidivorax sp. nov., with ginsenoside converting activity isolated from sediment.</title>
        <authorList>
            <person name="Kim J.K."/>
            <person name="Choi T.E."/>
            <person name="Liu Q.M."/>
            <person name="Park H.Y."/>
            <person name="Yi T.H."/>
            <person name="Yoon M.H."/>
            <person name="Kim S.C."/>
            <person name="Im W.T."/>
        </authorList>
    </citation>
    <scope>NUCLEOTIDE SEQUENCE [LARGE SCALE GENOMIC DNA]</scope>
    <source>
        <strain evidence="1 2">KHI28</strain>
    </source>
</reference>
<organism evidence="1 2">
    <name type="scientific">Mucilaginibacter ginsenosidivorax</name>
    <dbReference type="NCBI Taxonomy" id="862126"/>
    <lineage>
        <taxon>Bacteria</taxon>
        <taxon>Pseudomonadati</taxon>
        <taxon>Bacteroidota</taxon>
        <taxon>Sphingobacteriia</taxon>
        <taxon>Sphingobacteriales</taxon>
        <taxon>Sphingobacteriaceae</taxon>
        <taxon>Mucilaginibacter</taxon>
    </lineage>
</organism>
<sequence>MEKRIYHKAISGIKIALFIIISCQWFMANAQSLNTGSITYLTLNNGPGNSVTLGSDIKDLHTANLSYLDGDSRVDADSCLKYAYNDPNVLTLGDSLNLDMVGIRAYKDKVVNIYLFFKITDAYKVLQKFISMYGQFTDRPDNYSDIYNWNSSLLTLSLRYQYKADLGVAIFTSKTVQNEIVADKQKAVSRDYSQALSLNN</sequence>
<keyword evidence="2" id="KW-1185">Reference proteome</keyword>
<dbReference type="AlphaFoldDB" id="A0A5B8VZS5"/>
<protein>
    <submittedName>
        <fullName evidence="1">Uncharacterized protein</fullName>
    </submittedName>
</protein>
<name>A0A5B8VZS5_9SPHI</name>